<dbReference type="PRINTS" id="PR01245">
    <property type="entry name" value="RAD1REC1"/>
</dbReference>
<evidence type="ECO:0000313" key="8">
    <source>
        <dbReference type="Proteomes" id="UP000759537"/>
    </source>
</evidence>
<keyword evidence="8" id="KW-1185">Reference proteome</keyword>
<evidence type="ECO:0000256" key="5">
    <source>
        <dbReference type="ARBA" id="ARBA00023242"/>
    </source>
</evidence>
<feature type="region of interest" description="Disordered" evidence="6">
    <location>
        <begin position="105"/>
        <end position="133"/>
    </location>
</feature>
<accession>A0A9P5T8M5</accession>
<dbReference type="EMBL" id="WHVB01000010">
    <property type="protein sequence ID" value="KAF8479093.1"/>
    <property type="molecule type" value="Genomic_DNA"/>
</dbReference>
<evidence type="ECO:0000313" key="7">
    <source>
        <dbReference type="EMBL" id="KAF8479093.1"/>
    </source>
</evidence>
<gene>
    <name evidence="7" type="ORF">DFH94DRAFT_632132</name>
</gene>
<evidence type="ECO:0000256" key="4">
    <source>
        <dbReference type="ARBA" id="ARBA00023204"/>
    </source>
</evidence>
<dbReference type="InterPro" id="IPR046938">
    <property type="entry name" value="DNA_clamp_sf"/>
</dbReference>
<keyword evidence="3" id="KW-0227">DNA damage</keyword>
<evidence type="ECO:0000256" key="6">
    <source>
        <dbReference type="SAM" id="MobiDB-lite"/>
    </source>
</evidence>
<dbReference type="Proteomes" id="UP000759537">
    <property type="component" value="Unassembled WGS sequence"/>
</dbReference>
<comment type="subcellular location">
    <subcellularLocation>
        <location evidence="1">Nucleus</location>
    </subcellularLocation>
</comment>
<keyword evidence="5" id="KW-0539">Nucleus</keyword>
<sequence>EVLVASMHDLRHFGSLLRGVNFVDISTMMITNGGLTVFVEESSLVAAAAYIPAQIFDEFTYSPPIKPPSASPTPPEPSQTEETTMLEFPLRTFLDSLSIFSTGSATSVSEGRTQNRRWVRDREHGGDDDAPPRGRIEAYFGATAGKTVGMRLSYAGEGHPLSLLIAEGSAEPDAKFEITTYTAETQPDMSFDIEQTVLQLILKSSWLRDALSEIDSSCEKITLIGSPPERDEPVRRPRATAARPVFRIHAEGAFGSTEMDYPNDREVLETVHCAEPVSFSYRVAHIARAQQALQNSSKTSLRIGNDGSMNMQFLVSSPLGQGGTSEAFISFRVHHIYRSLTAIDAWTFSVSPT</sequence>
<organism evidence="7 8">
    <name type="scientific">Russula ochroleuca</name>
    <dbReference type="NCBI Taxonomy" id="152965"/>
    <lineage>
        <taxon>Eukaryota</taxon>
        <taxon>Fungi</taxon>
        <taxon>Dikarya</taxon>
        <taxon>Basidiomycota</taxon>
        <taxon>Agaricomycotina</taxon>
        <taxon>Agaricomycetes</taxon>
        <taxon>Russulales</taxon>
        <taxon>Russulaceae</taxon>
        <taxon>Russula</taxon>
    </lineage>
</organism>
<comment type="caution">
    <text evidence="7">The sequence shown here is derived from an EMBL/GenBank/DDBJ whole genome shotgun (WGS) entry which is preliminary data.</text>
</comment>
<dbReference type="AlphaFoldDB" id="A0A9P5T8M5"/>
<dbReference type="GO" id="GO:0006281">
    <property type="term" value="P:DNA repair"/>
    <property type="evidence" value="ECO:0007669"/>
    <property type="project" value="UniProtKB-KW"/>
</dbReference>
<feature type="compositionally biased region" description="Pro residues" evidence="6">
    <location>
        <begin position="64"/>
        <end position="77"/>
    </location>
</feature>
<dbReference type="PANTHER" id="PTHR10870">
    <property type="entry name" value="CELL CYCLE CHECKPOINT PROTEIN RAD1"/>
    <property type="match status" value="1"/>
</dbReference>
<dbReference type="OrthoDB" id="337581at2759"/>
<name>A0A9P5T8M5_9AGAM</name>
<reference evidence="7" key="1">
    <citation type="submission" date="2019-10" db="EMBL/GenBank/DDBJ databases">
        <authorList>
            <consortium name="DOE Joint Genome Institute"/>
            <person name="Kuo A."/>
            <person name="Miyauchi S."/>
            <person name="Kiss E."/>
            <person name="Drula E."/>
            <person name="Kohler A."/>
            <person name="Sanchez-Garcia M."/>
            <person name="Andreopoulos B."/>
            <person name="Barry K.W."/>
            <person name="Bonito G."/>
            <person name="Buee M."/>
            <person name="Carver A."/>
            <person name="Chen C."/>
            <person name="Cichocki N."/>
            <person name="Clum A."/>
            <person name="Culley D."/>
            <person name="Crous P.W."/>
            <person name="Fauchery L."/>
            <person name="Girlanda M."/>
            <person name="Hayes R."/>
            <person name="Keri Z."/>
            <person name="LaButti K."/>
            <person name="Lipzen A."/>
            <person name="Lombard V."/>
            <person name="Magnuson J."/>
            <person name="Maillard F."/>
            <person name="Morin E."/>
            <person name="Murat C."/>
            <person name="Nolan M."/>
            <person name="Ohm R."/>
            <person name="Pangilinan J."/>
            <person name="Pereira M."/>
            <person name="Perotto S."/>
            <person name="Peter M."/>
            <person name="Riley R."/>
            <person name="Sitrit Y."/>
            <person name="Stielow B."/>
            <person name="Szollosi G."/>
            <person name="Zifcakova L."/>
            <person name="Stursova M."/>
            <person name="Spatafora J.W."/>
            <person name="Tedersoo L."/>
            <person name="Vaario L.-M."/>
            <person name="Yamada A."/>
            <person name="Yan M."/>
            <person name="Wang P."/>
            <person name="Xu J."/>
            <person name="Bruns T."/>
            <person name="Baldrian P."/>
            <person name="Vilgalys R."/>
            <person name="Henrissat B."/>
            <person name="Grigoriev I.V."/>
            <person name="Hibbett D."/>
            <person name="Nagy L.G."/>
            <person name="Martin F.M."/>
        </authorList>
    </citation>
    <scope>NUCLEOTIDE SEQUENCE</scope>
    <source>
        <strain evidence="7">Prilba</strain>
    </source>
</reference>
<evidence type="ECO:0000256" key="1">
    <source>
        <dbReference type="ARBA" id="ARBA00004123"/>
    </source>
</evidence>
<dbReference type="GO" id="GO:0030896">
    <property type="term" value="C:checkpoint clamp complex"/>
    <property type="evidence" value="ECO:0007669"/>
    <property type="project" value="TreeGrafter"/>
</dbReference>
<evidence type="ECO:0000256" key="3">
    <source>
        <dbReference type="ARBA" id="ARBA00022763"/>
    </source>
</evidence>
<dbReference type="Gene3D" id="3.70.10.10">
    <property type="match status" value="1"/>
</dbReference>
<feature type="non-terminal residue" evidence="7">
    <location>
        <position position="353"/>
    </location>
</feature>
<evidence type="ECO:0000256" key="2">
    <source>
        <dbReference type="ARBA" id="ARBA00010991"/>
    </source>
</evidence>
<comment type="similarity">
    <text evidence="2">Belongs to the rad1 family.</text>
</comment>
<dbReference type="Pfam" id="PF02144">
    <property type="entry name" value="Rad1"/>
    <property type="match status" value="1"/>
</dbReference>
<protein>
    <submittedName>
        <fullName evidence="7">Rad1-domain-containing protein</fullName>
    </submittedName>
</protein>
<keyword evidence="4" id="KW-0234">DNA repair</keyword>
<dbReference type="InterPro" id="IPR003021">
    <property type="entry name" value="Rad1_Rec1_Rad17"/>
</dbReference>
<feature type="compositionally biased region" description="Basic and acidic residues" evidence="6">
    <location>
        <begin position="118"/>
        <end position="133"/>
    </location>
</feature>
<dbReference type="PANTHER" id="PTHR10870:SF0">
    <property type="entry name" value="CELL CYCLE CHECKPOINT PROTEIN RAD1"/>
    <property type="match status" value="1"/>
</dbReference>
<proteinExistence type="inferred from homology"/>
<feature type="region of interest" description="Disordered" evidence="6">
    <location>
        <begin position="62"/>
        <end position="83"/>
    </location>
</feature>
<reference evidence="7" key="2">
    <citation type="journal article" date="2020" name="Nat. Commun.">
        <title>Large-scale genome sequencing of mycorrhizal fungi provides insights into the early evolution of symbiotic traits.</title>
        <authorList>
            <person name="Miyauchi S."/>
            <person name="Kiss E."/>
            <person name="Kuo A."/>
            <person name="Drula E."/>
            <person name="Kohler A."/>
            <person name="Sanchez-Garcia M."/>
            <person name="Morin E."/>
            <person name="Andreopoulos B."/>
            <person name="Barry K.W."/>
            <person name="Bonito G."/>
            <person name="Buee M."/>
            <person name="Carver A."/>
            <person name="Chen C."/>
            <person name="Cichocki N."/>
            <person name="Clum A."/>
            <person name="Culley D."/>
            <person name="Crous P.W."/>
            <person name="Fauchery L."/>
            <person name="Girlanda M."/>
            <person name="Hayes R.D."/>
            <person name="Keri Z."/>
            <person name="LaButti K."/>
            <person name="Lipzen A."/>
            <person name="Lombard V."/>
            <person name="Magnuson J."/>
            <person name="Maillard F."/>
            <person name="Murat C."/>
            <person name="Nolan M."/>
            <person name="Ohm R.A."/>
            <person name="Pangilinan J."/>
            <person name="Pereira M.F."/>
            <person name="Perotto S."/>
            <person name="Peter M."/>
            <person name="Pfister S."/>
            <person name="Riley R."/>
            <person name="Sitrit Y."/>
            <person name="Stielow J.B."/>
            <person name="Szollosi G."/>
            <person name="Zifcakova L."/>
            <person name="Stursova M."/>
            <person name="Spatafora J.W."/>
            <person name="Tedersoo L."/>
            <person name="Vaario L.M."/>
            <person name="Yamada A."/>
            <person name="Yan M."/>
            <person name="Wang P."/>
            <person name="Xu J."/>
            <person name="Bruns T."/>
            <person name="Baldrian P."/>
            <person name="Vilgalys R."/>
            <person name="Dunand C."/>
            <person name="Henrissat B."/>
            <person name="Grigoriev I.V."/>
            <person name="Hibbett D."/>
            <person name="Nagy L.G."/>
            <person name="Martin F.M."/>
        </authorList>
    </citation>
    <scope>NUCLEOTIDE SEQUENCE</scope>
    <source>
        <strain evidence="7">Prilba</strain>
    </source>
</reference>
<dbReference type="GO" id="GO:0000077">
    <property type="term" value="P:DNA damage checkpoint signaling"/>
    <property type="evidence" value="ECO:0007669"/>
    <property type="project" value="InterPro"/>
</dbReference>
<dbReference type="SUPFAM" id="SSF55979">
    <property type="entry name" value="DNA clamp"/>
    <property type="match status" value="1"/>
</dbReference>